<evidence type="ECO:0000256" key="4">
    <source>
        <dbReference type="RuleBase" id="RU368055"/>
    </source>
</evidence>
<keyword evidence="1 4" id="KW-0689">Ribosomal protein</keyword>
<reference evidence="5" key="1">
    <citation type="submission" date="2021-01" db="EMBL/GenBank/DDBJ databases">
        <authorList>
            <consortium name="Genoscope - CEA"/>
            <person name="William W."/>
        </authorList>
    </citation>
    <scope>NUCLEOTIDE SEQUENCE</scope>
</reference>
<evidence type="ECO:0000313" key="6">
    <source>
        <dbReference type="Proteomes" id="UP000692954"/>
    </source>
</evidence>
<dbReference type="Proteomes" id="UP000692954">
    <property type="component" value="Unassembled WGS sequence"/>
</dbReference>
<dbReference type="InterPro" id="IPR007836">
    <property type="entry name" value="Ribosomal_eS32"/>
</dbReference>
<organism evidence="5 6">
    <name type="scientific">Paramecium sonneborni</name>
    <dbReference type="NCBI Taxonomy" id="65129"/>
    <lineage>
        <taxon>Eukaryota</taxon>
        <taxon>Sar</taxon>
        <taxon>Alveolata</taxon>
        <taxon>Ciliophora</taxon>
        <taxon>Intramacronucleata</taxon>
        <taxon>Oligohymenophorea</taxon>
        <taxon>Peniculida</taxon>
        <taxon>Parameciidae</taxon>
        <taxon>Paramecium</taxon>
    </lineage>
</organism>
<comment type="subunit">
    <text evidence="4">Component of the large ribosomal subunit.</text>
</comment>
<comment type="similarity">
    <text evidence="3 4">Belongs to the eukaryotic ribosomal protein eS32 family.</text>
</comment>
<dbReference type="GO" id="GO:0006412">
    <property type="term" value="P:translation"/>
    <property type="evidence" value="ECO:0007669"/>
    <property type="project" value="InterPro"/>
</dbReference>
<evidence type="ECO:0000256" key="2">
    <source>
        <dbReference type="ARBA" id="ARBA00023274"/>
    </source>
</evidence>
<name>A0A8S1NJF1_9CILI</name>
<protein>
    <recommendedName>
        <fullName evidence="4">60S ribosomal protein L41</fullName>
    </recommendedName>
</protein>
<dbReference type="GO" id="GO:0005840">
    <property type="term" value="C:ribosome"/>
    <property type="evidence" value="ECO:0007669"/>
    <property type="project" value="UniProtKB-KW"/>
</dbReference>
<evidence type="ECO:0000256" key="3">
    <source>
        <dbReference type="ARBA" id="ARBA00043969"/>
    </source>
</evidence>
<keyword evidence="6" id="KW-1185">Reference proteome</keyword>
<comment type="caution">
    <text evidence="5">The sequence shown here is derived from an EMBL/GenBank/DDBJ whole genome shotgun (WGS) entry which is preliminary data.</text>
</comment>
<proteinExistence type="inferred from homology"/>
<keyword evidence="2 4" id="KW-0687">Ribonucleoprotein</keyword>
<dbReference type="AlphaFoldDB" id="A0A8S1NJF1"/>
<dbReference type="Pfam" id="PF05162">
    <property type="entry name" value="Ribosomal_L41"/>
    <property type="match status" value="1"/>
</dbReference>
<gene>
    <name evidence="5" type="ORF">PSON_ATCC_30995.1.T0540188</name>
</gene>
<dbReference type="GO" id="GO:0003735">
    <property type="term" value="F:structural constituent of ribosome"/>
    <property type="evidence" value="ECO:0007669"/>
    <property type="project" value="UniProtKB-UniRule"/>
</dbReference>
<dbReference type="GO" id="GO:1990904">
    <property type="term" value="C:ribonucleoprotein complex"/>
    <property type="evidence" value="ECO:0007669"/>
    <property type="project" value="UniProtKB-KW"/>
</dbReference>
<evidence type="ECO:0000256" key="1">
    <source>
        <dbReference type="ARBA" id="ARBA00022980"/>
    </source>
</evidence>
<dbReference type="EMBL" id="CAJJDN010000054">
    <property type="protein sequence ID" value="CAD8089553.1"/>
    <property type="molecule type" value="Genomic_DNA"/>
</dbReference>
<sequence>MREKWRKKRMRRLKRKRLTQRMNNFFRLEKCFRIQLMINKDGQNCPIDLIKF</sequence>
<evidence type="ECO:0000313" key="5">
    <source>
        <dbReference type="EMBL" id="CAD8089553.1"/>
    </source>
</evidence>
<accession>A0A8S1NJF1</accession>